<dbReference type="SUPFAM" id="SSF50978">
    <property type="entry name" value="WD40 repeat-like"/>
    <property type="match status" value="1"/>
</dbReference>
<dbReference type="Pfam" id="PF00400">
    <property type="entry name" value="WD40"/>
    <property type="match status" value="1"/>
</dbReference>
<proteinExistence type="predicted"/>
<dbReference type="PROSITE" id="PS50294">
    <property type="entry name" value="WD_REPEATS_REGION"/>
    <property type="match status" value="1"/>
</dbReference>
<keyword evidence="2" id="KW-0677">Repeat</keyword>
<dbReference type="Gene3D" id="2.130.10.10">
    <property type="entry name" value="YVTN repeat-like/Quinoprotein amine dehydrogenase"/>
    <property type="match status" value="2"/>
</dbReference>
<dbReference type="InterPro" id="IPR001680">
    <property type="entry name" value="WD40_rpt"/>
</dbReference>
<name>A0AAD9JQ38_9ANNE</name>
<dbReference type="Proteomes" id="UP001208570">
    <property type="component" value="Unassembled WGS sequence"/>
</dbReference>
<dbReference type="SMART" id="SM00320">
    <property type="entry name" value="WD40"/>
    <property type="match status" value="2"/>
</dbReference>
<evidence type="ECO:0000256" key="4">
    <source>
        <dbReference type="SAM" id="MobiDB-lite"/>
    </source>
</evidence>
<comment type="caution">
    <text evidence="5">The sequence shown here is derived from an EMBL/GenBank/DDBJ whole genome shotgun (WGS) entry which is preliminary data.</text>
</comment>
<gene>
    <name evidence="5" type="ORF">LSH36_193g00027</name>
</gene>
<keyword evidence="6" id="KW-1185">Reference proteome</keyword>
<dbReference type="EMBL" id="JAODUP010000193">
    <property type="protein sequence ID" value="KAK2157308.1"/>
    <property type="molecule type" value="Genomic_DNA"/>
</dbReference>
<evidence type="ECO:0000256" key="1">
    <source>
        <dbReference type="ARBA" id="ARBA00022574"/>
    </source>
</evidence>
<feature type="region of interest" description="Disordered" evidence="4">
    <location>
        <begin position="624"/>
        <end position="655"/>
    </location>
</feature>
<evidence type="ECO:0000313" key="5">
    <source>
        <dbReference type="EMBL" id="KAK2157308.1"/>
    </source>
</evidence>
<dbReference type="PROSITE" id="PS50082">
    <property type="entry name" value="WD_REPEATS_2"/>
    <property type="match status" value="1"/>
</dbReference>
<protein>
    <submittedName>
        <fullName evidence="5">Uncharacterized protein</fullName>
    </submittedName>
</protein>
<feature type="region of interest" description="Disordered" evidence="4">
    <location>
        <begin position="1"/>
        <end position="32"/>
    </location>
</feature>
<evidence type="ECO:0000256" key="3">
    <source>
        <dbReference type="PROSITE-ProRule" id="PRU00221"/>
    </source>
</evidence>
<reference evidence="5" key="1">
    <citation type="journal article" date="2023" name="Mol. Biol. Evol.">
        <title>Third-Generation Sequencing Reveals the Adaptive Role of the Epigenome in Three Deep-Sea Polychaetes.</title>
        <authorList>
            <person name="Perez M."/>
            <person name="Aroh O."/>
            <person name="Sun Y."/>
            <person name="Lan Y."/>
            <person name="Juniper S.K."/>
            <person name="Young C.R."/>
            <person name="Angers B."/>
            <person name="Qian P.Y."/>
        </authorList>
    </citation>
    <scope>NUCLEOTIDE SEQUENCE</scope>
    <source>
        <strain evidence="5">P08H-3</strain>
    </source>
</reference>
<keyword evidence="1 3" id="KW-0853">WD repeat</keyword>
<feature type="compositionally biased region" description="Polar residues" evidence="4">
    <location>
        <begin position="54"/>
        <end position="67"/>
    </location>
</feature>
<dbReference type="PANTHER" id="PTHR19848">
    <property type="entry name" value="WD40 REPEAT PROTEIN"/>
    <property type="match status" value="1"/>
</dbReference>
<evidence type="ECO:0000256" key="2">
    <source>
        <dbReference type="ARBA" id="ARBA00022737"/>
    </source>
</evidence>
<evidence type="ECO:0000313" key="6">
    <source>
        <dbReference type="Proteomes" id="UP001208570"/>
    </source>
</evidence>
<dbReference type="InterPro" id="IPR036322">
    <property type="entry name" value="WD40_repeat_dom_sf"/>
</dbReference>
<dbReference type="AlphaFoldDB" id="A0AAD9JQ38"/>
<feature type="repeat" description="WD" evidence="3">
    <location>
        <begin position="254"/>
        <end position="293"/>
    </location>
</feature>
<feature type="region of interest" description="Disordered" evidence="4">
    <location>
        <begin position="51"/>
        <end position="102"/>
    </location>
</feature>
<dbReference type="PANTHER" id="PTHR19848:SF8">
    <property type="entry name" value="F-BOX AND WD REPEAT DOMAIN CONTAINING 7"/>
    <property type="match status" value="1"/>
</dbReference>
<accession>A0AAD9JQ38</accession>
<sequence length="714" mass="78662">MLSDIDPPLDMSARTTGPSSSPPPNIPHPATLQRTGQVGNMALTYRRRQHVVLGQQTPDSRKPSGTSDRWRGGDAVSDPFPSTRTDGDNARRTPASAGHRTTAARCSSTTVTGSRSADELLFPTLVPLLDELTSAVLIHRPADICLFCAEVLEDKLERRKRKERWRHELAKSRRVEREYQPASYDTRDARISNSFLSTGRGTTLGMMTSSSTRQGTYASPGVSKRSEFAASYMSPDLTTSSPISFGNDHQLRTLVGHTGSITGVCTVDDYVITSSTDGTVRFWRRTDGSLATTLHSKSAVQSLAHVRMTQCQHLLLIGCCQGDVELFRGTLGQPISMHQVGRYPFHAPNPITTLTVSPDQHLIVTATCFRSYLLESRVLTQTTRGGIKLWNFADILDYANDDVIACGGQPVPRVRRTARQLGAEASTLLRISGSPLDRRVEDFGISSATFCPNSSILIVGFGLDDDRTRSWSKTILLCDVDSMHVLHVYNGMTSQIRRLVAIPAFCQLADTDDVIELSYFYTTVEWCYTEYDKGRICCGMAISPDNTTLVSAHASFTVIGSHQRYTDVTMTFHDATNGRVLTTYEPGHDGLLWPSCFSADGSVLYAAASDHTIRCFRSARRLAAASPTSRRRNQAKKRTETGRQGGDARNGRRTIRLPEVDVCGAHHLPSPEMRHRCSSSNCFDPFGDSSLSLIGKSETRDSFENIWATDENSK</sequence>
<dbReference type="InterPro" id="IPR015943">
    <property type="entry name" value="WD40/YVTN_repeat-like_dom_sf"/>
</dbReference>
<organism evidence="5 6">
    <name type="scientific">Paralvinella palmiformis</name>
    <dbReference type="NCBI Taxonomy" id="53620"/>
    <lineage>
        <taxon>Eukaryota</taxon>
        <taxon>Metazoa</taxon>
        <taxon>Spiralia</taxon>
        <taxon>Lophotrochozoa</taxon>
        <taxon>Annelida</taxon>
        <taxon>Polychaeta</taxon>
        <taxon>Sedentaria</taxon>
        <taxon>Canalipalpata</taxon>
        <taxon>Terebellida</taxon>
        <taxon>Terebelliformia</taxon>
        <taxon>Alvinellidae</taxon>
        <taxon>Paralvinella</taxon>
    </lineage>
</organism>